<accession>A0A944D895</accession>
<comment type="function">
    <text evidence="14 19">Joins adenosylcobinamide-GDP and alpha-ribazole to generate adenosylcobalamin (Ado-cobalamin). Also synthesizes adenosylcobalamin 5'-phosphate from adenosylcobinamide-GDP and alpha-ribazole 5'-phosphate.</text>
</comment>
<comment type="catalytic activity">
    <reaction evidence="17 19">
        <text>alpha-ribazole + adenosylcob(III)inamide-GDP = adenosylcob(III)alamin + GMP + H(+)</text>
        <dbReference type="Rhea" id="RHEA:16049"/>
        <dbReference type="ChEBI" id="CHEBI:10329"/>
        <dbReference type="ChEBI" id="CHEBI:15378"/>
        <dbReference type="ChEBI" id="CHEBI:18408"/>
        <dbReference type="ChEBI" id="CHEBI:58115"/>
        <dbReference type="ChEBI" id="CHEBI:60487"/>
        <dbReference type="EC" id="2.7.8.26"/>
    </reaction>
</comment>
<feature type="transmembrane region" description="Helical" evidence="19">
    <location>
        <begin position="37"/>
        <end position="56"/>
    </location>
</feature>
<evidence type="ECO:0000256" key="18">
    <source>
        <dbReference type="ARBA" id="ARBA00049504"/>
    </source>
</evidence>
<evidence type="ECO:0000256" key="12">
    <source>
        <dbReference type="ARBA" id="ARBA00022989"/>
    </source>
</evidence>
<comment type="pathway">
    <text evidence="3 19">Cofactor biosynthesis; adenosylcobalamin biosynthesis; adenosylcobalamin from cob(II)yrinate a,c-diamide: step 7/7.</text>
</comment>
<evidence type="ECO:0000256" key="10">
    <source>
        <dbReference type="ARBA" id="ARBA00022692"/>
    </source>
</evidence>
<evidence type="ECO:0000256" key="13">
    <source>
        <dbReference type="ARBA" id="ARBA00023136"/>
    </source>
</evidence>
<dbReference type="GO" id="GO:0008818">
    <property type="term" value="F:cobalamin 5'-phosphate synthase activity"/>
    <property type="evidence" value="ECO:0007669"/>
    <property type="project" value="UniProtKB-UniRule"/>
</dbReference>
<keyword evidence="10 19" id="KW-0812">Transmembrane</keyword>
<evidence type="ECO:0000256" key="5">
    <source>
        <dbReference type="ARBA" id="ARBA00013200"/>
    </source>
</evidence>
<dbReference type="InterPro" id="IPR003805">
    <property type="entry name" value="CobS"/>
</dbReference>
<evidence type="ECO:0000256" key="19">
    <source>
        <dbReference type="HAMAP-Rule" id="MF_00719"/>
    </source>
</evidence>
<feature type="transmembrane region" description="Helical" evidence="19">
    <location>
        <begin position="7"/>
        <end position="25"/>
    </location>
</feature>
<evidence type="ECO:0000256" key="9">
    <source>
        <dbReference type="ARBA" id="ARBA00022679"/>
    </source>
</evidence>
<evidence type="ECO:0000256" key="1">
    <source>
        <dbReference type="ARBA" id="ARBA00001946"/>
    </source>
</evidence>
<dbReference type="EC" id="2.7.8.26" evidence="5 19"/>
<keyword evidence="21" id="KW-1185">Reference proteome</keyword>
<evidence type="ECO:0000256" key="17">
    <source>
        <dbReference type="ARBA" id="ARBA00048623"/>
    </source>
</evidence>
<feature type="transmembrane region" description="Helical" evidence="19">
    <location>
        <begin position="204"/>
        <end position="223"/>
    </location>
</feature>
<evidence type="ECO:0000256" key="8">
    <source>
        <dbReference type="ARBA" id="ARBA00022573"/>
    </source>
</evidence>
<evidence type="ECO:0000256" key="7">
    <source>
        <dbReference type="ARBA" id="ARBA00022475"/>
    </source>
</evidence>
<dbReference type="NCBIfam" id="NF001277">
    <property type="entry name" value="PRK00235.1-3"/>
    <property type="match status" value="1"/>
</dbReference>
<gene>
    <name evidence="19" type="primary">cobS</name>
    <name evidence="20" type="ORF">I8J34_11440</name>
</gene>
<reference evidence="21" key="1">
    <citation type="journal article" date="2022" name="ISME J.">
        <title>Genetic and phylogenetic analysis of dissimilatory iodate-reducing bacteria identifies potential niches across the world's oceans.</title>
        <authorList>
            <person name="Reyes-Umana V."/>
            <person name="Henning Z."/>
            <person name="Lee K."/>
            <person name="Barnum T.P."/>
            <person name="Coates J.D."/>
        </authorList>
    </citation>
    <scope>NUCLEOTIDE SEQUENCE [LARGE SCALE GENOMIC DNA]</scope>
    <source>
        <strain evidence="21">IR12</strain>
    </source>
</reference>
<keyword evidence="13 19" id="KW-0472">Membrane</keyword>
<evidence type="ECO:0000313" key="20">
    <source>
        <dbReference type="EMBL" id="MBT0961784.1"/>
    </source>
</evidence>
<dbReference type="PANTHER" id="PTHR34148">
    <property type="entry name" value="ADENOSYLCOBINAMIDE-GDP RIBAZOLETRANSFERASE"/>
    <property type="match status" value="1"/>
</dbReference>
<keyword evidence="8 19" id="KW-0169">Cobalamin biosynthesis</keyword>
<dbReference type="GO" id="GO:0005886">
    <property type="term" value="C:plasma membrane"/>
    <property type="evidence" value="ECO:0007669"/>
    <property type="project" value="UniProtKB-SubCell"/>
</dbReference>
<sequence>MRYQLELFFTALGFFTRIPVPGWVPYSPERLNHAARYFPWVGIVVGAAGAAVFWFARQWLPASLSVILSMAATIRLTGAFHEDGWADTCDGLGGGWDKAQALTIMKDSRIGSYGATGLVLMLLAKAAALVEIAAHGIPMAIVAMIAAHALSRLASTSLIHTLRYVREDETSKSKPLAKQLTPLELWIAGVGGLLPLLLLGPIEALGAVVAVIIVTAWAARMFVHRLGGYTGDCLGAAQQLAELATYLGILIAWNSI</sequence>
<dbReference type="Pfam" id="PF02654">
    <property type="entry name" value="CobS"/>
    <property type="match status" value="1"/>
</dbReference>
<feature type="transmembrane region" description="Helical" evidence="19">
    <location>
        <begin position="110"/>
        <end position="130"/>
    </location>
</feature>
<keyword evidence="11 19" id="KW-0460">Magnesium</keyword>
<evidence type="ECO:0000256" key="15">
    <source>
        <dbReference type="ARBA" id="ARBA00032605"/>
    </source>
</evidence>
<comment type="cofactor">
    <cofactor evidence="1 19">
        <name>Mg(2+)</name>
        <dbReference type="ChEBI" id="CHEBI:18420"/>
    </cofactor>
</comment>
<feature type="transmembrane region" description="Helical" evidence="19">
    <location>
        <begin position="180"/>
        <end position="198"/>
    </location>
</feature>
<dbReference type="GO" id="GO:0051073">
    <property type="term" value="F:adenosylcobinamide-GDP ribazoletransferase activity"/>
    <property type="evidence" value="ECO:0007669"/>
    <property type="project" value="UniProtKB-UniRule"/>
</dbReference>
<evidence type="ECO:0000256" key="11">
    <source>
        <dbReference type="ARBA" id="ARBA00022842"/>
    </source>
</evidence>
<evidence type="ECO:0000256" key="2">
    <source>
        <dbReference type="ARBA" id="ARBA00004651"/>
    </source>
</evidence>
<dbReference type="HAMAP" id="MF_00719">
    <property type="entry name" value="CobS"/>
    <property type="match status" value="1"/>
</dbReference>
<keyword evidence="7 19" id="KW-1003">Cell membrane</keyword>
<dbReference type="PANTHER" id="PTHR34148:SF1">
    <property type="entry name" value="ADENOSYLCOBINAMIDE-GDP RIBAZOLETRANSFERASE"/>
    <property type="match status" value="1"/>
</dbReference>
<keyword evidence="12 19" id="KW-1133">Transmembrane helix</keyword>
<name>A0A944D895_DENI1</name>
<dbReference type="AlphaFoldDB" id="A0A944D895"/>
<comment type="similarity">
    <text evidence="4 19">Belongs to the CobS family.</text>
</comment>
<comment type="subcellular location">
    <subcellularLocation>
        <location evidence="2 19">Cell membrane</location>
        <topology evidence="2 19">Multi-pass membrane protein</topology>
    </subcellularLocation>
</comment>
<proteinExistence type="inferred from homology"/>
<dbReference type="GO" id="GO:0009236">
    <property type="term" value="P:cobalamin biosynthetic process"/>
    <property type="evidence" value="ECO:0007669"/>
    <property type="project" value="UniProtKB-UniRule"/>
</dbReference>
<evidence type="ECO:0000256" key="14">
    <source>
        <dbReference type="ARBA" id="ARBA00025228"/>
    </source>
</evidence>
<evidence type="ECO:0000256" key="6">
    <source>
        <dbReference type="ARBA" id="ARBA00015850"/>
    </source>
</evidence>
<comment type="caution">
    <text evidence="20">The sequence shown here is derived from an EMBL/GenBank/DDBJ whole genome shotgun (WGS) entry which is preliminary data.</text>
</comment>
<keyword evidence="9 19" id="KW-0808">Transferase</keyword>
<dbReference type="RefSeq" id="WP_214361541.1">
    <property type="nucleotide sequence ID" value="NZ_JAEKFT010000011.1"/>
</dbReference>
<dbReference type="Proteomes" id="UP000694660">
    <property type="component" value="Unassembled WGS sequence"/>
</dbReference>
<dbReference type="NCBIfam" id="TIGR00317">
    <property type="entry name" value="cobS"/>
    <property type="match status" value="1"/>
</dbReference>
<organism evidence="20 21">
    <name type="scientific">Denitromonas iodatirespirans</name>
    <dbReference type="NCBI Taxonomy" id="2795389"/>
    <lineage>
        <taxon>Bacteria</taxon>
        <taxon>Pseudomonadati</taxon>
        <taxon>Pseudomonadota</taxon>
        <taxon>Betaproteobacteria</taxon>
        <taxon>Rhodocyclales</taxon>
        <taxon>Zoogloeaceae</taxon>
        <taxon>Denitromonas</taxon>
    </lineage>
</organism>
<protein>
    <recommendedName>
        <fullName evidence="6 19">Adenosylcobinamide-GDP ribazoletransferase</fullName>
        <ecNumber evidence="5 19">2.7.8.26</ecNumber>
    </recommendedName>
    <alternativeName>
        <fullName evidence="16 19">Cobalamin synthase</fullName>
    </alternativeName>
    <alternativeName>
        <fullName evidence="15 19">Cobalamin-5'-phosphate synthase</fullName>
    </alternativeName>
</protein>
<feature type="transmembrane region" description="Helical" evidence="19">
    <location>
        <begin position="136"/>
        <end position="159"/>
    </location>
</feature>
<evidence type="ECO:0000256" key="3">
    <source>
        <dbReference type="ARBA" id="ARBA00004663"/>
    </source>
</evidence>
<evidence type="ECO:0000256" key="16">
    <source>
        <dbReference type="ARBA" id="ARBA00032853"/>
    </source>
</evidence>
<comment type="catalytic activity">
    <reaction evidence="18 19">
        <text>alpha-ribazole 5'-phosphate + adenosylcob(III)inamide-GDP = adenosylcob(III)alamin 5'-phosphate + GMP + H(+)</text>
        <dbReference type="Rhea" id="RHEA:23560"/>
        <dbReference type="ChEBI" id="CHEBI:15378"/>
        <dbReference type="ChEBI" id="CHEBI:57918"/>
        <dbReference type="ChEBI" id="CHEBI:58115"/>
        <dbReference type="ChEBI" id="CHEBI:60487"/>
        <dbReference type="ChEBI" id="CHEBI:60493"/>
        <dbReference type="EC" id="2.7.8.26"/>
    </reaction>
</comment>
<evidence type="ECO:0000256" key="4">
    <source>
        <dbReference type="ARBA" id="ARBA00010561"/>
    </source>
</evidence>
<evidence type="ECO:0000313" key="21">
    <source>
        <dbReference type="Proteomes" id="UP000694660"/>
    </source>
</evidence>
<dbReference type="EMBL" id="JAEKFT010000011">
    <property type="protein sequence ID" value="MBT0961784.1"/>
    <property type="molecule type" value="Genomic_DNA"/>
</dbReference>